<sequence length="349" mass="39199">MSAGELLVLFRIKNTVQVFFAELPANDVSSLSMRGPFDIPGAGISDEAGSPIFDYNRDQILWASISGEGQSFHTCRLDPHFSLVSSETITTDSDIRGPPFIILDGKTVTVAGGGRRANVAMFRRGQDNKWSTLDFKSTPKMDDVENVRATVVYKPSTNAPLKYIFAFRLGHGYLAIDTIRESSFNDLSRDDSIRWQHFQSTIGEFQLRKEAWAPIVIHDRTTRKNRLYIFTYINDRGFAYAFFPLRQDGSIDSYKQSIKAECSQLLSTSIITPNSKRVKVHESEGRLLLLVETGDKKNPVLCYTGYIQKNGLAPEKNDWKMVTLGFDMSEADRDVEAAFSSIITPGSYQ</sequence>
<name>A0A8H5KB53_9HYPO</name>
<dbReference type="AlphaFoldDB" id="A0A8H5KB53"/>
<reference evidence="1 2" key="1">
    <citation type="submission" date="2020-05" db="EMBL/GenBank/DDBJ databases">
        <title>Identification and distribution of gene clusters putatively required for synthesis of sphingolipid metabolism inhibitors in phylogenetically diverse species of the filamentous fungus Fusarium.</title>
        <authorList>
            <person name="Kim H.-S."/>
            <person name="Busman M."/>
            <person name="Brown D.W."/>
            <person name="Divon H."/>
            <person name="Uhlig S."/>
            <person name="Proctor R.H."/>
        </authorList>
    </citation>
    <scope>NUCLEOTIDE SEQUENCE [LARGE SCALE GENOMIC DNA]</scope>
    <source>
        <strain evidence="1 2">NRRL 13617</strain>
    </source>
</reference>
<proteinExistence type="predicted"/>
<evidence type="ECO:0000313" key="1">
    <source>
        <dbReference type="EMBL" id="KAF5569298.1"/>
    </source>
</evidence>
<comment type="caution">
    <text evidence="1">The sequence shown here is derived from an EMBL/GenBank/DDBJ whole genome shotgun (WGS) entry which is preliminary data.</text>
</comment>
<organism evidence="1 2">
    <name type="scientific">Fusarium phyllophilum</name>
    <dbReference type="NCBI Taxonomy" id="47803"/>
    <lineage>
        <taxon>Eukaryota</taxon>
        <taxon>Fungi</taxon>
        <taxon>Dikarya</taxon>
        <taxon>Ascomycota</taxon>
        <taxon>Pezizomycotina</taxon>
        <taxon>Sordariomycetes</taxon>
        <taxon>Hypocreomycetidae</taxon>
        <taxon>Hypocreales</taxon>
        <taxon>Nectriaceae</taxon>
        <taxon>Fusarium</taxon>
        <taxon>Fusarium fujikuroi species complex</taxon>
    </lineage>
</organism>
<dbReference type="Proteomes" id="UP000582016">
    <property type="component" value="Unassembled WGS sequence"/>
</dbReference>
<dbReference type="OrthoDB" id="10371511at2759"/>
<keyword evidence="2" id="KW-1185">Reference proteome</keyword>
<dbReference type="EMBL" id="JAAOAQ010000063">
    <property type="protein sequence ID" value="KAF5569298.1"/>
    <property type="molecule type" value="Genomic_DNA"/>
</dbReference>
<evidence type="ECO:0000313" key="2">
    <source>
        <dbReference type="Proteomes" id="UP000582016"/>
    </source>
</evidence>
<accession>A0A8H5KB53</accession>
<gene>
    <name evidence="1" type="ORF">FPHYL_2113</name>
</gene>
<protein>
    <submittedName>
        <fullName evidence="1">Uncharacterized protein</fullName>
    </submittedName>
</protein>